<accession>A0A8S5PHT1</accession>
<proteinExistence type="predicted"/>
<sequence length="80" mass="9811">MNKEQQFALSERLLEEREGKLKTVKEEFWKYFDMIFESKILEQHGMKNFKFESTIMEYEDILKREFFEAGMMAEKTNQNI</sequence>
<name>A0A8S5PHT1_9CAUD</name>
<evidence type="ECO:0000313" key="1">
    <source>
        <dbReference type="EMBL" id="DAE06256.1"/>
    </source>
</evidence>
<protein>
    <submittedName>
        <fullName evidence="1">Uncharacterized protein</fullName>
    </submittedName>
</protein>
<reference evidence="1" key="1">
    <citation type="journal article" date="2021" name="Proc. Natl. Acad. Sci. U.S.A.">
        <title>A Catalog of Tens of Thousands of Viruses from Human Metagenomes Reveals Hidden Associations with Chronic Diseases.</title>
        <authorList>
            <person name="Tisza M.J."/>
            <person name="Buck C.B."/>
        </authorList>
    </citation>
    <scope>NUCLEOTIDE SEQUENCE</scope>
    <source>
        <strain evidence="1">Ct3it16</strain>
    </source>
</reference>
<dbReference type="EMBL" id="BK015432">
    <property type="protein sequence ID" value="DAE06256.1"/>
    <property type="molecule type" value="Genomic_DNA"/>
</dbReference>
<organism evidence="1">
    <name type="scientific">Myoviridae sp. ct3it16</name>
    <dbReference type="NCBI Taxonomy" id="2825027"/>
    <lineage>
        <taxon>Viruses</taxon>
        <taxon>Duplodnaviria</taxon>
        <taxon>Heunggongvirae</taxon>
        <taxon>Uroviricota</taxon>
        <taxon>Caudoviricetes</taxon>
    </lineage>
</organism>